<dbReference type="InterPro" id="IPR056689">
    <property type="entry name" value="DUF7787"/>
</dbReference>
<evidence type="ECO:0000259" key="2">
    <source>
        <dbReference type="Pfam" id="PF25042"/>
    </source>
</evidence>
<sequence length="173" mass="19362">MEMSGNGGRRMSGKTQKKKKKKISLENYLDIIHSHKQLDDLNIANLKEIISMHGFKKMGTTKNVLIEAVKTMELMDLSRSTLQEEISSEEAFVSVDEAIKHLTQLNWQECCVASLQTICFSADEAVRDYSNHCHEKKTKKKKTNNDASASSMPNIMLPPTDKEVTGSQAADEG</sequence>
<keyword evidence="3" id="KW-1185">Reference proteome</keyword>
<protein>
    <submittedName>
        <fullName evidence="4">Uncharacterized protein LOC104217502 isoform X1</fullName>
    </submittedName>
</protein>
<dbReference type="AlphaFoldDB" id="A0A1U7VDB7"/>
<evidence type="ECO:0000313" key="4">
    <source>
        <dbReference type="RefSeq" id="XP_009766077.1"/>
    </source>
</evidence>
<feature type="compositionally biased region" description="Basic residues" evidence="1">
    <location>
        <begin position="11"/>
        <end position="20"/>
    </location>
</feature>
<dbReference type="RefSeq" id="XP_009766077.1">
    <property type="nucleotide sequence ID" value="XM_009767775.1"/>
</dbReference>
<feature type="domain" description="DUF7787" evidence="2">
    <location>
        <begin position="19"/>
        <end position="76"/>
    </location>
</feature>
<gene>
    <name evidence="4" type="primary">LOC104217502</name>
</gene>
<evidence type="ECO:0000313" key="3">
    <source>
        <dbReference type="Proteomes" id="UP000189701"/>
    </source>
</evidence>
<dbReference type="OrthoDB" id="692230at2759"/>
<evidence type="ECO:0000256" key="1">
    <source>
        <dbReference type="SAM" id="MobiDB-lite"/>
    </source>
</evidence>
<dbReference type="PANTHER" id="PTHR35096">
    <property type="entry name" value="BNAA08G28570D PROTEIN"/>
    <property type="match status" value="1"/>
</dbReference>
<dbReference type="STRING" id="4096.A0A1U7VDB7"/>
<feature type="compositionally biased region" description="Gly residues" evidence="1">
    <location>
        <begin position="1"/>
        <end position="10"/>
    </location>
</feature>
<dbReference type="Pfam" id="PF25042">
    <property type="entry name" value="DUF7787"/>
    <property type="match status" value="1"/>
</dbReference>
<organism evidence="3 4">
    <name type="scientific">Nicotiana sylvestris</name>
    <name type="common">Wood tobacco</name>
    <name type="synonym">South American tobacco</name>
    <dbReference type="NCBI Taxonomy" id="4096"/>
    <lineage>
        <taxon>Eukaryota</taxon>
        <taxon>Viridiplantae</taxon>
        <taxon>Streptophyta</taxon>
        <taxon>Embryophyta</taxon>
        <taxon>Tracheophyta</taxon>
        <taxon>Spermatophyta</taxon>
        <taxon>Magnoliopsida</taxon>
        <taxon>eudicotyledons</taxon>
        <taxon>Gunneridae</taxon>
        <taxon>Pentapetalae</taxon>
        <taxon>asterids</taxon>
        <taxon>lamiids</taxon>
        <taxon>Solanales</taxon>
        <taxon>Solanaceae</taxon>
        <taxon>Nicotianoideae</taxon>
        <taxon>Nicotianeae</taxon>
        <taxon>Nicotiana</taxon>
    </lineage>
</organism>
<feature type="region of interest" description="Disordered" evidence="1">
    <location>
        <begin position="132"/>
        <end position="173"/>
    </location>
</feature>
<dbReference type="KEGG" id="nsy:104217502"/>
<dbReference type="Proteomes" id="UP000189701">
    <property type="component" value="Unplaced"/>
</dbReference>
<reference evidence="4" key="2">
    <citation type="submission" date="2025-08" db="UniProtKB">
        <authorList>
            <consortium name="RefSeq"/>
        </authorList>
    </citation>
    <scope>IDENTIFICATION</scope>
    <source>
        <tissue evidence="4">Leaf</tissue>
    </source>
</reference>
<dbReference type="GeneID" id="104217502"/>
<reference evidence="3" key="1">
    <citation type="journal article" date="2013" name="Genome Biol.">
        <title>Reference genomes and transcriptomes of Nicotiana sylvestris and Nicotiana tomentosiformis.</title>
        <authorList>
            <person name="Sierro N."/>
            <person name="Battey J.N."/>
            <person name="Ouadi S."/>
            <person name="Bovet L."/>
            <person name="Goepfert S."/>
            <person name="Bakaher N."/>
            <person name="Peitsch M.C."/>
            <person name="Ivanov N.V."/>
        </authorList>
    </citation>
    <scope>NUCLEOTIDE SEQUENCE [LARGE SCALE GENOMIC DNA]</scope>
</reference>
<accession>A0A1U7VDB7</accession>
<feature type="region of interest" description="Disordered" evidence="1">
    <location>
        <begin position="1"/>
        <end position="20"/>
    </location>
</feature>
<proteinExistence type="predicted"/>
<name>A0A1U7VDB7_NICSY</name>
<dbReference type="eggNOG" id="ENOG502S8UG">
    <property type="taxonomic scope" value="Eukaryota"/>
</dbReference>
<dbReference type="PANTHER" id="PTHR35096:SF8">
    <property type="entry name" value="OS03G0308600 PROTEIN"/>
    <property type="match status" value="1"/>
</dbReference>